<gene>
    <name evidence="8" type="ORF">SAMN05444165_3662</name>
</gene>
<evidence type="ECO:0000256" key="1">
    <source>
        <dbReference type="ARBA" id="ARBA00004651"/>
    </source>
</evidence>
<evidence type="ECO:0000256" key="3">
    <source>
        <dbReference type="ARBA" id="ARBA00022475"/>
    </source>
</evidence>
<comment type="similarity">
    <text evidence="2">Belongs to the polysaccharide synthase family.</text>
</comment>
<keyword evidence="3" id="KW-1003">Cell membrane</keyword>
<evidence type="ECO:0000256" key="7">
    <source>
        <dbReference type="SAM" id="Phobius"/>
    </source>
</evidence>
<dbReference type="Pfam" id="PF13440">
    <property type="entry name" value="Polysacc_synt_3"/>
    <property type="match status" value="1"/>
</dbReference>
<keyword evidence="6 7" id="KW-0472">Membrane</keyword>
<sequence length="415" mass="43949">MRSIRVPLVSMRPAFGGSAATWVLIQQVLVRGLVALKFLAIGRMLGPAAIGSVSVALLSVAIAESLSDTGLAQAVVQAKTTPTRTELGAVWTTLTTRGALIALLLIALAPLMNAQFHLGGSLALLQLAAALPLLRGLASPAYYVVQRERRFQQLAGVEISAAFADCAIGLACAWGGAGAYAVLLGMMVGESLKTGLTWTTMTPRPPVRLAWHGIGHYVNFSRWIWAGSVVNLLLNQFDKVLVAKLLGPVALGAYQMSSKLAQMLLADAAIALGQYLFPTFSAHYRREDGSAARLFIRCLALITVGLVAIVLVLRMTAGPLFMFVLGPAWMSAVPLFRIFVINMAIGAVIAILVAYLRAIGAPKAATQASVLQVIMLVAIVPPATHWWGVTGVAWAMTAGLAASAGWMLYRTVKRP</sequence>
<feature type="transmembrane region" description="Helical" evidence="7">
    <location>
        <begin position="368"/>
        <end position="386"/>
    </location>
</feature>
<dbReference type="AlphaFoldDB" id="A0A1N6KHZ5"/>
<feature type="transmembrane region" description="Helical" evidence="7">
    <location>
        <begin position="166"/>
        <end position="189"/>
    </location>
</feature>
<keyword evidence="9" id="KW-1185">Reference proteome</keyword>
<feature type="transmembrane region" description="Helical" evidence="7">
    <location>
        <begin position="294"/>
        <end position="315"/>
    </location>
</feature>
<feature type="transmembrane region" description="Helical" evidence="7">
    <location>
        <begin position="48"/>
        <end position="66"/>
    </location>
</feature>
<dbReference type="PANTHER" id="PTHR30250">
    <property type="entry name" value="PST FAMILY PREDICTED COLANIC ACID TRANSPORTER"/>
    <property type="match status" value="1"/>
</dbReference>
<evidence type="ECO:0000313" key="8">
    <source>
        <dbReference type="EMBL" id="SIO56189.1"/>
    </source>
</evidence>
<evidence type="ECO:0000256" key="5">
    <source>
        <dbReference type="ARBA" id="ARBA00022989"/>
    </source>
</evidence>
<proteinExistence type="inferred from homology"/>
<organism evidence="8 9">
    <name type="scientific">Paraburkholderia phenazinium</name>
    <dbReference type="NCBI Taxonomy" id="60549"/>
    <lineage>
        <taxon>Bacteria</taxon>
        <taxon>Pseudomonadati</taxon>
        <taxon>Pseudomonadota</taxon>
        <taxon>Betaproteobacteria</taxon>
        <taxon>Burkholderiales</taxon>
        <taxon>Burkholderiaceae</taxon>
        <taxon>Paraburkholderia</taxon>
    </lineage>
</organism>
<feature type="transmembrane region" description="Helical" evidence="7">
    <location>
        <begin position="263"/>
        <end position="282"/>
    </location>
</feature>
<evidence type="ECO:0000313" key="9">
    <source>
        <dbReference type="Proteomes" id="UP000185151"/>
    </source>
</evidence>
<dbReference type="PANTHER" id="PTHR30250:SF10">
    <property type="entry name" value="LIPOPOLYSACCHARIDE BIOSYNTHESIS PROTEIN WZXC"/>
    <property type="match status" value="1"/>
</dbReference>
<feature type="transmembrane region" description="Helical" evidence="7">
    <location>
        <begin position="335"/>
        <end position="356"/>
    </location>
</feature>
<feature type="transmembrane region" description="Helical" evidence="7">
    <location>
        <begin position="123"/>
        <end position="145"/>
    </location>
</feature>
<comment type="subcellular location">
    <subcellularLocation>
        <location evidence="1">Cell membrane</location>
        <topology evidence="1">Multi-pass membrane protein</topology>
    </subcellularLocation>
</comment>
<dbReference type="InterPro" id="IPR050833">
    <property type="entry name" value="Poly_Biosynth_Transport"/>
</dbReference>
<dbReference type="OrthoDB" id="9770347at2"/>
<keyword evidence="5 7" id="KW-1133">Transmembrane helix</keyword>
<reference evidence="8 9" key="1">
    <citation type="submission" date="2016-11" db="EMBL/GenBank/DDBJ databases">
        <authorList>
            <person name="Jaros S."/>
            <person name="Januszkiewicz K."/>
            <person name="Wedrychowicz H."/>
        </authorList>
    </citation>
    <scope>NUCLEOTIDE SEQUENCE [LARGE SCALE GENOMIC DNA]</scope>
    <source>
        <strain evidence="8 9">GAS95</strain>
    </source>
</reference>
<dbReference type="GO" id="GO:0005886">
    <property type="term" value="C:plasma membrane"/>
    <property type="evidence" value="ECO:0007669"/>
    <property type="project" value="UniProtKB-SubCell"/>
</dbReference>
<evidence type="ECO:0000256" key="6">
    <source>
        <dbReference type="ARBA" id="ARBA00023136"/>
    </source>
</evidence>
<dbReference type="EMBL" id="FSRU01000002">
    <property type="protein sequence ID" value="SIO56189.1"/>
    <property type="molecule type" value="Genomic_DNA"/>
</dbReference>
<feature type="transmembrane region" description="Helical" evidence="7">
    <location>
        <begin position="392"/>
        <end position="409"/>
    </location>
</feature>
<protein>
    <submittedName>
        <fullName evidence="8">Polysaccharide transporter, PST family</fullName>
    </submittedName>
</protein>
<name>A0A1N6KHZ5_9BURK</name>
<feature type="transmembrane region" description="Helical" evidence="7">
    <location>
        <begin position="87"/>
        <end position="111"/>
    </location>
</feature>
<evidence type="ECO:0000256" key="4">
    <source>
        <dbReference type="ARBA" id="ARBA00022692"/>
    </source>
</evidence>
<accession>A0A1N6KHZ5</accession>
<keyword evidence="4 7" id="KW-0812">Transmembrane</keyword>
<evidence type="ECO:0000256" key="2">
    <source>
        <dbReference type="ARBA" id="ARBA00007430"/>
    </source>
</evidence>
<dbReference type="Proteomes" id="UP000185151">
    <property type="component" value="Unassembled WGS sequence"/>
</dbReference>